<evidence type="ECO:0000256" key="1">
    <source>
        <dbReference type="SAM" id="MobiDB-lite"/>
    </source>
</evidence>
<feature type="non-terminal residue" evidence="2">
    <location>
        <position position="1"/>
    </location>
</feature>
<dbReference type="EMBL" id="CAJOBE010043656">
    <property type="protein sequence ID" value="CAF4334797.1"/>
    <property type="molecule type" value="Genomic_DNA"/>
</dbReference>
<reference evidence="2" key="1">
    <citation type="submission" date="2021-02" db="EMBL/GenBank/DDBJ databases">
        <authorList>
            <person name="Nowell W R."/>
        </authorList>
    </citation>
    <scope>NUCLEOTIDE SEQUENCE</scope>
</reference>
<evidence type="ECO:0000313" key="2">
    <source>
        <dbReference type="EMBL" id="CAF4334797.1"/>
    </source>
</evidence>
<name>A0A820K120_9BILA</name>
<protein>
    <submittedName>
        <fullName evidence="2">Uncharacterized protein</fullName>
    </submittedName>
</protein>
<feature type="non-terminal residue" evidence="2">
    <location>
        <position position="186"/>
    </location>
</feature>
<dbReference type="AlphaFoldDB" id="A0A820K120"/>
<comment type="caution">
    <text evidence="2">The sequence shown here is derived from an EMBL/GenBank/DDBJ whole genome shotgun (WGS) entry which is preliminary data.</text>
</comment>
<organism evidence="2 3">
    <name type="scientific">Rotaria sordida</name>
    <dbReference type="NCBI Taxonomy" id="392033"/>
    <lineage>
        <taxon>Eukaryota</taxon>
        <taxon>Metazoa</taxon>
        <taxon>Spiralia</taxon>
        <taxon>Gnathifera</taxon>
        <taxon>Rotifera</taxon>
        <taxon>Eurotatoria</taxon>
        <taxon>Bdelloidea</taxon>
        <taxon>Philodinida</taxon>
        <taxon>Philodinidae</taxon>
        <taxon>Rotaria</taxon>
    </lineage>
</organism>
<evidence type="ECO:0000313" key="3">
    <source>
        <dbReference type="Proteomes" id="UP000663874"/>
    </source>
</evidence>
<proteinExistence type="predicted"/>
<feature type="compositionally biased region" description="Low complexity" evidence="1">
    <location>
        <begin position="31"/>
        <end position="40"/>
    </location>
</feature>
<gene>
    <name evidence="2" type="ORF">FNK824_LOCUS41814</name>
</gene>
<feature type="region of interest" description="Disordered" evidence="1">
    <location>
        <begin position="26"/>
        <end position="48"/>
    </location>
</feature>
<dbReference type="Proteomes" id="UP000663874">
    <property type="component" value="Unassembled WGS sequence"/>
</dbReference>
<feature type="region of interest" description="Disordered" evidence="1">
    <location>
        <begin position="69"/>
        <end position="90"/>
    </location>
</feature>
<sequence length="186" mass="20637">INENYLVSVDITLEEDLPSSIRQHLAEDDTSGSFSSNSTSPDNADQQGTLSSIVTTNCIQNSVRLSISDATSESADLPQAAQPTREPEPVQAADTLHNNNIETQQFNEETNYDIASTSSRHSEIRKRATKTYLSNANKKIKIHDEFTKDLSFKRLIGDYVGIKINKVDRTNTDPKILPAVVLEKKD</sequence>
<accession>A0A820K120</accession>